<dbReference type="PANTHER" id="PTHR37490">
    <property type="entry name" value="EXPRESSED PROTEIN"/>
    <property type="match status" value="1"/>
</dbReference>
<protein>
    <submittedName>
        <fullName evidence="2">Uncharacterized protein</fullName>
    </submittedName>
</protein>
<organism evidence="2 6">
    <name type="scientific">Didymodactylos carnosus</name>
    <dbReference type="NCBI Taxonomy" id="1234261"/>
    <lineage>
        <taxon>Eukaryota</taxon>
        <taxon>Metazoa</taxon>
        <taxon>Spiralia</taxon>
        <taxon>Gnathifera</taxon>
        <taxon>Rotifera</taxon>
        <taxon>Eurotatoria</taxon>
        <taxon>Bdelloidea</taxon>
        <taxon>Philodinida</taxon>
        <taxon>Philodinidae</taxon>
        <taxon>Didymodactylos</taxon>
    </lineage>
</organism>
<dbReference type="OrthoDB" id="426718at2759"/>
<evidence type="ECO:0000313" key="6">
    <source>
        <dbReference type="Proteomes" id="UP000663829"/>
    </source>
</evidence>
<dbReference type="EMBL" id="CAJNOK010012428">
    <property type="protein sequence ID" value="CAF1163196.1"/>
    <property type="molecule type" value="Genomic_DNA"/>
</dbReference>
<dbReference type="Proteomes" id="UP000682733">
    <property type="component" value="Unassembled WGS sequence"/>
</dbReference>
<evidence type="ECO:0000313" key="3">
    <source>
        <dbReference type="EMBL" id="CAF1163196.1"/>
    </source>
</evidence>
<dbReference type="Proteomes" id="UP000663829">
    <property type="component" value="Unassembled WGS sequence"/>
</dbReference>
<dbReference type="Proteomes" id="UP000681722">
    <property type="component" value="Unassembled WGS sequence"/>
</dbReference>
<dbReference type="Proteomes" id="UP000677228">
    <property type="component" value="Unassembled WGS sequence"/>
</dbReference>
<dbReference type="EMBL" id="CAJOBC010003830">
    <property type="protein sequence ID" value="CAF3802470.1"/>
    <property type="molecule type" value="Genomic_DNA"/>
</dbReference>
<name>A0A814J0Y1_9BILA</name>
<comment type="caution">
    <text evidence="2">The sequence shown here is derived from an EMBL/GenBank/DDBJ whole genome shotgun (WGS) entry which is preliminary data.</text>
</comment>
<gene>
    <name evidence="2" type="ORF">GPM918_LOCUS15313</name>
    <name evidence="3" type="ORF">OVA965_LOCUS22195</name>
    <name evidence="4" type="ORF">SRO942_LOCUS15313</name>
    <name evidence="5" type="ORF">TMI583_LOCUS22910</name>
</gene>
<evidence type="ECO:0000313" key="5">
    <source>
        <dbReference type="EMBL" id="CAF3974875.1"/>
    </source>
</evidence>
<dbReference type="EMBL" id="CAJOBA010033952">
    <property type="protein sequence ID" value="CAF3974875.1"/>
    <property type="molecule type" value="Genomic_DNA"/>
</dbReference>
<dbReference type="Pfam" id="PF11913">
    <property type="entry name" value="DUF3431"/>
    <property type="match status" value="1"/>
</dbReference>
<dbReference type="AlphaFoldDB" id="A0A814J0Y1"/>
<reference evidence="2" key="1">
    <citation type="submission" date="2021-02" db="EMBL/GenBank/DDBJ databases">
        <authorList>
            <person name="Nowell W R."/>
        </authorList>
    </citation>
    <scope>NUCLEOTIDE SEQUENCE</scope>
</reference>
<dbReference type="EMBL" id="CAJNOQ010003830">
    <property type="protein sequence ID" value="CAF1031709.1"/>
    <property type="molecule type" value="Genomic_DNA"/>
</dbReference>
<keyword evidence="1" id="KW-1133">Transmembrane helix</keyword>
<accession>A0A814J0Y1</accession>
<evidence type="ECO:0000256" key="1">
    <source>
        <dbReference type="SAM" id="Phobius"/>
    </source>
</evidence>
<keyword evidence="6" id="KW-1185">Reference proteome</keyword>
<keyword evidence="1" id="KW-0812">Transmembrane</keyword>
<dbReference type="InterPro" id="IPR021838">
    <property type="entry name" value="DUF3431"/>
</dbReference>
<proteinExistence type="predicted"/>
<keyword evidence="1" id="KW-0472">Membrane</keyword>
<dbReference type="PANTHER" id="PTHR37490:SF2">
    <property type="match status" value="1"/>
</dbReference>
<evidence type="ECO:0000313" key="4">
    <source>
        <dbReference type="EMBL" id="CAF3802470.1"/>
    </source>
</evidence>
<feature type="transmembrane region" description="Helical" evidence="1">
    <location>
        <begin position="12"/>
        <end position="33"/>
    </location>
</feature>
<evidence type="ECO:0000313" key="2">
    <source>
        <dbReference type="EMBL" id="CAF1031709.1"/>
    </source>
</evidence>
<sequence>MSVESVKNRLSRLFKLILLTCFVFFIVSGFYIFPFSNVNEQHQNFILPSPSIPISFDNRTIVVTRYKEDITWLDLYLHHINHVVYTKEDAFALHNIPINKGKEIMVYLKYIIDYYDRLPGVVAFIHGHRFAWHLKEPDDIVKSLRALKWGRFDYMPLQAFYVTNTQIIRDSPNPQYAFNWKFWNDTLRDIVWPPADYIECPCCATIAVKKHLILARTKQFYLRLYNYISNSTESSDRLALTLEYVWHIIFGQPFKIPKYQPCDLFYCYENGTIKDCARVECTNVNFTVQANTSVCNLDAHRNLICVPTGR</sequence>